<dbReference type="CDD" id="cd00060">
    <property type="entry name" value="FHA"/>
    <property type="match status" value="1"/>
</dbReference>
<dbReference type="InterPro" id="IPR046883">
    <property type="entry name" value="T6SS_FHA_C"/>
</dbReference>
<protein>
    <submittedName>
        <fullName evidence="2">Peptide-binding protein</fullName>
    </submittedName>
</protein>
<dbReference type="Pfam" id="PF20232">
    <property type="entry name" value="T6SS_FHA_C"/>
    <property type="match status" value="1"/>
</dbReference>
<dbReference type="Proteomes" id="UP000321189">
    <property type="component" value="Unassembled WGS sequence"/>
</dbReference>
<accession>A0ABQ0UBG4</accession>
<keyword evidence="3" id="KW-1185">Reference proteome</keyword>
<gene>
    <name evidence="2" type="ORF">PAT01_10590</name>
</gene>
<dbReference type="Gene3D" id="2.60.200.20">
    <property type="match status" value="1"/>
</dbReference>
<dbReference type="EMBL" id="BJUT01000007">
    <property type="protein sequence ID" value="GEK75755.1"/>
    <property type="molecule type" value="Genomic_DNA"/>
</dbReference>
<dbReference type="InterPro" id="IPR017735">
    <property type="entry name" value="T6SS_FHA"/>
</dbReference>
<dbReference type="NCBIfam" id="TIGR03354">
    <property type="entry name" value="VI_FHA"/>
    <property type="match status" value="1"/>
</dbReference>
<name>A0ABQ0UBG4_PSEAF</name>
<dbReference type="PROSITE" id="PS50006">
    <property type="entry name" value="FHA_DOMAIN"/>
    <property type="match status" value="1"/>
</dbReference>
<evidence type="ECO:0000313" key="2">
    <source>
        <dbReference type="EMBL" id="GEK75755.1"/>
    </source>
</evidence>
<dbReference type="InterPro" id="IPR000253">
    <property type="entry name" value="FHA_dom"/>
</dbReference>
<evidence type="ECO:0000259" key="1">
    <source>
        <dbReference type="PROSITE" id="PS50006"/>
    </source>
</evidence>
<dbReference type="InterPro" id="IPR008984">
    <property type="entry name" value="SMAD_FHA_dom_sf"/>
</dbReference>
<dbReference type="SUPFAM" id="SSF49879">
    <property type="entry name" value="SMAD/FHA domain"/>
    <property type="match status" value="1"/>
</dbReference>
<sequence length="430" mass="47930">MGLTYQMELILNITSYHRLSPEIEASKTTKHSLIFGRSEACDWHLPDPEKIISSQHGRIEKEGDSFYLYDTSTNGTFVNFGVSALGQGNKHRLAHSDVITVGDFQIEVELADSQSTTAYNEARPNTDDFALRNSAPAPAIDNFSSSDLFLNESILDESMPAVSMKEENMAQPDNQIPENWDGLSHLMNPDVSVSPQNHFDDVAVAEQPVKVEPQKTPEPVKQPVKQAQTHASTASANSALSEAFLKGLGVKTELQNALNTPELWFEMGQSLNLLLNELMESLRQRALVKNQLRLNQTMFQTKQNNPIKFSADIDDVIQNLFIRNSASFLSSRESIKESFTDTRRHEHALLAGADGVLKGILEQVSPQQITQQVNENSNVLKIIPGQSEAKCWKIYQSLHEELAHDVNAKGAMALSDDFLKAYNDKTQETF</sequence>
<evidence type="ECO:0000313" key="3">
    <source>
        <dbReference type="Proteomes" id="UP000321189"/>
    </source>
</evidence>
<organism evidence="2 3">
    <name type="scientific">Pseudoalteromonas atlantica</name>
    <name type="common">Alteromonas atlantica</name>
    <dbReference type="NCBI Taxonomy" id="288"/>
    <lineage>
        <taxon>Bacteria</taxon>
        <taxon>Pseudomonadati</taxon>
        <taxon>Pseudomonadota</taxon>
        <taxon>Gammaproteobacteria</taxon>
        <taxon>Alteromonadales</taxon>
        <taxon>Pseudoalteromonadaceae</taxon>
        <taxon>Pseudoalteromonas</taxon>
    </lineage>
</organism>
<proteinExistence type="predicted"/>
<comment type="caution">
    <text evidence="2">The sequence shown here is derived from an EMBL/GenBank/DDBJ whole genome shotgun (WGS) entry which is preliminary data.</text>
</comment>
<dbReference type="SMART" id="SM00240">
    <property type="entry name" value="FHA"/>
    <property type="match status" value="1"/>
</dbReference>
<reference evidence="2 3" key="1">
    <citation type="submission" date="2019-07" db="EMBL/GenBank/DDBJ databases">
        <title>Whole genome shotgun sequence of Pseudoalteromonas atlantica NBRC 103033.</title>
        <authorList>
            <person name="Hosoyama A."/>
            <person name="Uohara A."/>
            <person name="Ohji S."/>
            <person name="Ichikawa N."/>
        </authorList>
    </citation>
    <scope>NUCLEOTIDE SEQUENCE [LARGE SCALE GENOMIC DNA]</scope>
    <source>
        <strain evidence="2 3">NBRC 103033</strain>
    </source>
</reference>
<feature type="domain" description="FHA" evidence="1">
    <location>
        <begin position="33"/>
        <end position="79"/>
    </location>
</feature>
<dbReference type="Pfam" id="PF00498">
    <property type="entry name" value="FHA"/>
    <property type="match status" value="1"/>
</dbReference>